<dbReference type="PROSITE" id="PS00906">
    <property type="entry name" value="UROD_1"/>
    <property type="match status" value="1"/>
</dbReference>
<dbReference type="InterPro" id="IPR038071">
    <property type="entry name" value="UROD/MetE-like_sf"/>
</dbReference>
<evidence type="ECO:0000256" key="5">
    <source>
        <dbReference type="ARBA" id="ARBA00012288"/>
    </source>
</evidence>
<dbReference type="STRING" id="1841610.A6X21_13645"/>
<comment type="function">
    <text evidence="10">Catalyzes the decarboxylation of four acetate groups of uroporphyrinogen-III to yield coproporphyrinogen-III.</text>
</comment>
<evidence type="ECO:0000256" key="9">
    <source>
        <dbReference type="ARBA" id="ARBA00023244"/>
    </source>
</evidence>
<dbReference type="AlphaFoldDB" id="A0A1C3E4J5"/>
<keyword evidence="9 10" id="KW-0627">Porphyrin biosynthesis</keyword>
<comment type="subcellular location">
    <subcellularLocation>
        <location evidence="1">Cytoplasm</location>
        <location evidence="1">Cytosol</location>
    </subcellularLocation>
</comment>
<keyword evidence="16" id="KW-1185">Reference proteome</keyword>
<dbReference type="FunFam" id="3.20.20.210:FF:000008">
    <property type="entry name" value="Uroporphyrinogen decarboxylase"/>
    <property type="match status" value="1"/>
</dbReference>
<comment type="caution">
    <text evidence="15">The sequence shown here is derived from an EMBL/GenBank/DDBJ whole genome shotgun (WGS) entry which is preliminary data.</text>
</comment>
<comment type="caution">
    <text evidence="10">Lacks conserved residue(s) required for the propagation of feature annotation.</text>
</comment>
<dbReference type="HAMAP" id="MF_00218">
    <property type="entry name" value="URO_D"/>
    <property type="match status" value="1"/>
</dbReference>
<evidence type="ECO:0000256" key="2">
    <source>
        <dbReference type="ARBA" id="ARBA00004804"/>
    </source>
</evidence>
<keyword evidence="7 10" id="KW-0210">Decarboxylase</keyword>
<evidence type="ECO:0000313" key="15">
    <source>
        <dbReference type="EMBL" id="ODA28143.1"/>
    </source>
</evidence>
<evidence type="ECO:0000256" key="12">
    <source>
        <dbReference type="RuleBase" id="RU004169"/>
    </source>
</evidence>
<dbReference type="InterPro" id="IPR006361">
    <property type="entry name" value="Uroporphyrinogen_deCO2ase_HemE"/>
</dbReference>
<keyword evidence="8 10" id="KW-0456">Lyase</keyword>
<dbReference type="Pfam" id="PF01208">
    <property type="entry name" value="URO-D"/>
    <property type="match status" value="1"/>
</dbReference>
<gene>
    <name evidence="10" type="primary">hemE</name>
    <name evidence="15" type="ORF">A6X21_13645</name>
</gene>
<dbReference type="GO" id="GO:0006782">
    <property type="term" value="P:protoporphyrinogen IX biosynthetic process"/>
    <property type="evidence" value="ECO:0007669"/>
    <property type="project" value="UniProtKB-UniRule"/>
</dbReference>
<comment type="pathway">
    <text evidence="2 10 11">Porphyrin-containing compound metabolism; protoporphyrin-IX biosynthesis; coproporphyrinogen-III from 5-aminolevulinate: step 4/4.</text>
</comment>
<feature type="binding site" evidence="10">
    <location>
        <position position="323"/>
    </location>
    <ligand>
        <name>substrate</name>
    </ligand>
</feature>
<evidence type="ECO:0000256" key="7">
    <source>
        <dbReference type="ARBA" id="ARBA00022793"/>
    </source>
</evidence>
<dbReference type="UniPathway" id="UPA00251">
    <property type="reaction ID" value="UER00321"/>
</dbReference>
<dbReference type="PANTHER" id="PTHR21091">
    <property type="entry name" value="METHYLTETRAHYDROFOLATE:HOMOCYSTEINE METHYLTRANSFERASE RELATED"/>
    <property type="match status" value="1"/>
</dbReference>
<dbReference type="PROSITE" id="PS00907">
    <property type="entry name" value="UROD_2"/>
    <property type="match status" value="1"/>
</dbReference>
<dbReference type="NCBIfam" id="TIGR01464">
    <property type="entry name" value="hemE"/>
    <property type="match status" value="1"/>
</dbReference>
<comment type="catalytic activity">
    <reaction evidence="10 11">
        <text>uroporphyrinogen III + 4 H(+) = coproporphyrinogen III + 4 CO2</text>
        <dbReference type="Rhea" id="RHEA:19865"/>
        <dbReference type="ChEBI" id="CHEBI:15378"/>
        <dbReference type="ChEBI" id="CHEBI:16526"/>
        <dbReference type="ChEBI" id="CHEBI:57308"/>
        <dbReference type="ChEBI" id="CHEBI:57309"/>
        <dbReference type="EC" id="4.1.1.37"/>
    </reaction>
</comment>
<name>A0A1C3E4J5_9PLAN</name>
<feature type="binding site" evidence="10">
    <location>
        <position position="210"/>
    </location>
    <ligand>
        <name>substrate</name>
    </ligand>
</feature>
<evidence type="ECO:0000256" key="11">
    <source>
        <dbReference type="RuleBase" id="RU000554"/>
    </source>
</evidence>
<dbReference type="EMBL" id="LYDR01000158">
    <property type="protein sequence ID" value="ODA28143.1"/>
    <property type="molecule type" value="Genomic_DNA"/>
</dbReference>
<evidence type="ECO:0000256" key="4">
    <source>
        <dbReference type="ARBA" id="ARBA00011738"/>
    </source>
</evidence>
<feature type="domain" description="Uroporphyrinogen decarboxylase (URO-D)" evidence="14">
    <location>
        <begin position="143"/>
        <end position="159"/>
    </location>
</feature>
<evidence type="ECO:0000259" key="14">
    <source>
        <dbReference type="PROSITE" id="PS00907"/>
    </source>
</evidence>
<feature type="binding site" evidence="10">
    <location>
        <position position="78"/>
    </location>
    <ligand>
        <name>substrate</name>
    </ligand>
</feature>
<dbReference type="GO" id="GO:0004853">
    <property type="term" value="F:uroporphyrinogen decarboxylase activity"/>
    <property type="evidence" value="ECO:0007669"/>
    <property type="project" value="UniProtKB-UniRule"/>
</dbReference>
<dbReference type="OrthoDB" id="9806656at2"/>
<evidence type="ECO:0000256" key="6">
    <source>
        <dbReference type="ARBA" id="ARBA00022490"/>
    </source>
</evidence>
<evidence type="ECO:0000259" key="13">
    <source>
        <dbReference type="PROSITE" id="PS00906"/>
    </source>
</evidence>
<accession>A0A1C3E4J5</accession>
<dbReference type="InterPro" id="IPR000257">
    <property type="entry name" value="Uroporphyrinogen_deCOase"/>
</dbReference>
<feature type="binding site" evidence="10">
    <location>
        <position position="155"/>
    </location>
    <ligand>
        <name>substrate</name>
    </ligand>
</feature>
<feature type="domain" description="Uroporphyrinogen decarboxylase (URO-D)" evidence="13">
    <location>
        <begin position="24"/>
        <end position="33"/>
    </location>
</feature>
<dbReference type="CDD" id="cd00717">
    <property type="entry name" value="URO-D"/>
    <property type="match status" value="1"/>
</dbReference>
<reference evidence="15 16" key="1">
    <citation type="submission" date="2016-05" db="EMBL/GenBank/DDBJ databases">
        <title>Genomic and physiological characterization of Planctopirus sp. isolated from fresh water lake.</title>
        <authorList>
            <person name="Subhash Y."/>
            <person name="Ramana C."/>
        </authorList>
    </citation>
    <scope>NUCLEOTIDE SEQUENCE [LARGE SCALE GENOMIC DNA]</scope>
    <source>
        <strain evidence="15 16">JC280</strain>
    </source>
</reference>
<proteinExistence type="inferred from homology"/>
<dbReference type="PANTHER" id="PTHR21091:SF169">
    <property type="entry name" value="UROPORPHYRINOGEN DECARBOXYLASE"/>
    <property type="match status" value="1"/>
</dbReference>
<feature type="binding site" evidence="10">
    <location>
        <begin position="29"/>
        <end position="33"/>
    </location>
    <ligand>
        <name>substrate</name>
    </ligand>
</feature>
<dbReference type="GO" id="GO:0005829">
    <property type="term" value="C:cytosol"/>
    <property type="evidence" value="ECO:0007669"/>
    <property type="project" value="UniProtKB-SubCell"/>
</dbReference>
<comment type="subunit">
    <text evidence="4 10">Homodimer.</text>
</comment>
<feature type="site" description="Transition state stabilizer" evidence="10">
    <location>
        <position position="78"/>
    </location>
</feature>
<protein>
    <recommendedName>
        <fullName evidence="5 10">Uroporphyrinogen decarboxylase</fullName>
        <shortName evidence="10">UPD</shortName>
        <shortName evidence="10">URO-D</shortName>
        <ecNumber evidence="5 10">4.1.1.37</ecNumber>
    </recommendedName>
</protein>
<organism evidence="15 16">
    <name type="scientific">Planctopirus hydrillae</name>
    <dbReference type="NCBI Taxonomy" id="1841610"/>
    <lineage>
        <taxon>Bacteria</taxon>
        <taxon>Pseudomonadati</taxon>
        <taxon>Planctomycetota</taxon>
        <taxon>Planctomycetia</taxon>
        <taxon>Planctomycetales</taxon>
        <taxon>Planctomycetaceae</taxon>
        <taxon>Planctopirus</taxon>
    </lineage>
</organism>
<comment type="similarity">
    <text evidence="3 10 12">Belongs to the uroporphyrinogen decarboxylase family.</text>
</comment>
<evidence type="ECO:0000256" key="1">
    <source>
        <dbReference type="ARBA" id="ARBA00004514"/>
    </source>
</evidence>
<dbReference type="EC" id="4.1.1.37" evidence="5 10"/>
<evidence type="ECO:0000256" key="8">
    <source>
        <dbReference type="ARBA" id="ARBA00023239"/>
    </source>
</evidence>
<evidence type="ECO:0000256" key="10">
    <source>
        <dbReference type="HAMAP-Rule" id="MF_00218"/>
    </source>
</evidence>
<dbReference type="SUPFAM" id="SSF51726">
    <property type="entry name" value="UROD/MetE-like"/>
    <property type="match status" value="1"/>
</dbReference>
<keyword evidence="6 10" id="KW-0963">Cytoplasm</keyword>
<sequence length="347" mass="38768">MMTTELADSRFMRAVRREATDTTPIWIMRQAGRYLPEYMAVRSKVTFLELCETPALAAEVTLTAREVLDVDAAILFADLLPMLRPMGIDLEYAKGEGPVIHNPLRAPADLQRFRELEDLSSLGFVYDAIRLIRKDLPGNIPLLGFAGAPFTLASYVLEGGGSRNYLHTKRWMYNHPEEWHELMGRLARTIVRYLLAQAAAGCQAVQIFDSWAGCLSPWDYREFVLPHTKAVIQELMPHVAVINFMTGNPALLTMQNEAGGSLLGIDWRHDIGDVWKLVGDSKGIQGNLDPLILEADLPILKAKADAILEASRGHRGHVFNLGHGVYPEVDPEKVKELVRHVHESGAR</sequence>
<dbReference type="Proteomes" id="UP000094828">
    <property type="component" value="Unassembled WGS sequence"/>
</dbReference>
<evidence type="ECO:0000256" key="3">
    <source>
        <dbReference type="ARBA" id="ARBA00009935"/>
    </source>
</evidence>
<dbReference type="Gene3D" id="3.20.20.210">
    <property type="match status" value="1"/>
</dbReference>
<evidence type="ECO:0000313" key="16">
    <source>
        <dbReference type="Proteomes" id="UP000094828"/>
    </source>
</evidence>